<keyword evidence="2" id="KW-1185">Reference proteome</keyword>
<name>A0ACB7GAR9_MANES</name>
<reference evidence="2" key="1">
    <citation type="journal article" date="2016" name="Nat. Biotechnol.">
        <title>Sequencing wild and cultivated cassava and related species reveals extensive interspecific hybridization and genetic diversity.</title>
        <authorList>
            <person name="Bredeson J.V."/>
            <person name="Lyons J.B."/>
            <person name="Prochnik S.E."/>
            <person name="Wu G.A."/>
            <person name="Ha C.M."/>
            <person name="Edsinger-Gonzales E."/>
            <person name="Grimwood J."/>
            <person name="Schmutz J."/>
            <person name="Rabbi I.Y."/>
            <person name="Egesi C."/>
            <person name="Nauluvula P."/>
            <person name="Lebot V."/>
            <person name="Ndunguru J."/>
            <person name="Mkamilo G."/>
            <person name="Bart R.S."/>
            <person name="Setter T.L."/>
            <person name="Gleadow R.M."/>
            <person name="Kulakow P."/>
            <person name="Ferguson M.E."/>
            <person name="Rounsley S."/>
            <person name="Rokhsar D.S."/>
        </authorList>
    </citation>
    <scope>NUCLEOTIDE SEQUENCE [LARGE SCALE GENOMIC DNA]</scope>
    <source>
        <strain evidence="2">cv. AM560-2</strain>
    </source>
</reference>
<dbReference type="EMBL" id="CM004401">
    <property type="protein sequence ID" value="KAG8637111.1"/>
    <property type="molecule type" value="Genomic_DNA"/>
</dbReference>
<evidence type="ECO:0000313" key="1">
    <source>
        <dbReference type="EMBL" id="KAG8637111.1"/>
    </source>
</evidence>
<comment type="caution">
    <text evidence="1">The sequence shown here is derived from an EMBL/GenBank/DDBJ whole genome shotgun (WGS) entry which is preliminary data.</text>
</comment>
<gene>
    <name evidence="1" type="ORF">MANES_15G083233v8</name>
</gene>
<organism evidence="1 2">
    <name type="scientific">Manihot esculenta</name>
    <name type="common">Cassava</name>
    <name type="synonym">Jatropha manihot</name>
    <dbReference type="NCBI Taxonomy" id="3983"/>
    <lineage>
        <taxon>Eukaryota</taxon>
        <taxon>Viridiplantae</taxon>
        <taxon>Streptophyta</taxon>
        <taxon>Embryophyta</taxon>
        <taxon>Tracheophyta</taxon>
        <taxon>Spermatophyta</taxon>
        <taxon>Magnoliopsida</taxon>
        <taxon>eudicotyledons</taxon>
        <taxon>Gunneridae</taxon>
        <taxon>Pentapetalae</taxon>
        <taxon>rosids</taxon>
        <taxon>fabids</taxon>
        <taxon>Malpighiales</taxon>
        <taxon>Euphorbiaceae</taxon>
        <taxon>Crotonoideae</taxon>
        <taxon>Manihoteae</taxon>
        <taxon>Manihot</taxon>
    </lineage>
</organism>
<proteinExistence type="predicted"/>
<evidence type="ECO:0000313" key="2">
    <source>
        <dbReference type="Proteomes" id="UP000091857"/>
    </source>
</evidence>
<sequence>MASSSSSFPSSSSSSSSSLFFPGLVVSGERCFYCMSQSAYFRRGWQLRCGNYAGLCDRCAGSFCIIFHWSSNGWRSCVACEKLVHCGCIMSEHTHVILDEGGIKCMDCLTKEFIQESGTQECQSSSDGASKAIGSN</sequence>
<protein>
    <submittedName>
        <fullName evidence="1">Uncharacterized protein</fullName>
    </submittedName>
</protein>
<accession>A0ACB7GAR9</accession>
<dbReference type="Proteomes" id="UP000091857">
    <property type="component" value="Chromosome 15"/>
</dbReference>